<evidence type="ECO:0000256" key="2">
    <source>
        <dbReference type="SAM" id="Coils"/>
    </source>
</evidence>
<keyword evidence="2" id="KW-0175">Coiled coil</keyword>
<feature type="domain" description="CN hydrolase" evidence="3">
    <location>
        <begin position="1"/>
        <end position="242"/>
    </location>
</feature>
<dbReference type="Pfam" id="PF00795">
    <property type="entry name" value="CN_hydrolase"/>
    <property type="match status" value="1"/>
</dbReference>
<evidence type="ECO:0000313" key="5">
    <source>
        <dbReference type="Proteomes" id="UP000234748"/>
    </source>
</evidence>
<sequence length="265" mass="29854">MKVAVAQLRTSEDKNENLEKAERYIRQAKESGADFVLLPEMYMAFIPASSNTSPAKIAEPLNGPFVKGLAEIALKNQINVICGIYESKPDEEFRAYNTTVFLNRSGDLLQAYRKTHLYDAFTYKESDQIIPGSKVPDVVETEFGKVGMLVCYEVRFPEISRQLALKGADFLFIPSAWVAGAMKEDHWHTLLRARAIENTVYVFASNQVNNIFSGRSMIIDPMGVIMASAGEEESLIISEIDLDRISRVREKLPSVADRRPEFYVN</sequence>
<evidence type="ECO:0000313" key="4">
    <source>
        <dbReference type="EMBL" id="PLT29222.1"/>
    </source>
</evidence>
<gene>
    <name evidence="4" type="ORF">CUU66_14395</name>
</gene>
<keyword evidence="4" id="KW-0378">Hydrolase</keyword>
<keyword evidence="5" id="KW-1185">Reference proteome</keyword>
<dbReference type="PANTHER" id="PTHR23088:SF27">
    <property type="entry name" value="DEAMINATED GLUTATHIONE AMIDASE"/>
    <property type="match status" value="1"/>
</dbReference>
<dbReference type="SUPFAM" id="SSF56317">
    <property type="entry name" value="Carbon-nitrogen hydrolase"/>
    <property type="match status" value="1"/>
</dbReference>
<comment type="caution">
    <text evidence="4">The sequence shown here is derived from an EMBL/GenBank/DDBJ whole genome shotgun (WGS) entry which is preliminary data.</text>
</comment>
<comment type="similarity">
    <text evidence="1">Belongs to the carbon-nitrogen hydrolase superfamily. NIT1/NIT2 family.</text>
</comment>
<dbReference type="GO" id="GO:0016787">
    <property type="term" value="F:hydrolase activity"/>
    <property type="evidence" value="ECO:0007669"/>
    <property type="project" value="UniProtKB-KW"/>
</dbReference>
<dbReference type="InterPro" id="IPR003010">
    <property type="entry name" value="C-N_Hydrolase"/>
</dbReference>
<organism evidence="4 5">
    <name type="scientific">Peribacillus deserti</name>
    <dbReference type="NCBI Taxonomy" id="673318"/>
    <lineage>
        <taxon>Bacteria</taxon>
        <taxon>Bacillati</taxon>
        <taxon>Bacillota</taxon>
        <taxon>Bacilli</taxon>
        <taxon>Bacillales</taxon>
        <taxon>Bacillaceae</taxon>
        <taxon>Peribacillus</taxon>
    </lineage>
</organism>
<dbReference type="RefSeq" id="WP_101643341.1">
    <property type="nucleotide sequence ID" value="NZ_PGUY01000044.1"/>
</dbReference>
<dbReference type="PANTHER" id="PTHR23088">
    <property type="entry name" value="NITRILASE-RELATED"/>
    <property type="match status" value="1"/>
</dbReference>
<evidence type="ECO:0000256" key="1">
    <source>
        <dbReference type="ARBA" id="ARBA00010613"/>
    </source>
</evidence>
<dbReference type="EMBL" id="PGUY01000044">
    <property type="protein sequence ID" value="PLT29222.1"/>
    <property type="molecule type" value="Genomic_DNA"/>
</dbReference>
<dbReference type="AlphaFoldDB" id="A0A2N5M4G4"/>
<proteinExistence type="inferred from homology"/>
<dbReference type="CDD" id="cd07581">
    <property type="entry name" value="nitrilase_3"/>
    <property type="match status" value="1"/>
</dbReference>
<reference evidence="4 5" key="1">
    <citation type="submission" date="2017-11" db="EMBL/GenBank/DDBJ databases">
        <title>Comparitive Functional Genomics of Dry Heat Resistant strains isolated from the Viking Spacecraft.</title>
        <authorList>
            <person name="Seuylemezian A."/>
            <person name="Cooper K."/>
            <person name="Vaishampayan P."/>
        </authorList>
    </citation>
    <scope>NUCLEOTIDE SEQUENCE [LARGE SCALE GENOMIC DNA]</scope>
    <source>
        <strain evidence="4 5">V1-29</strain>
    </source>
</reference>
<dbReference type="InterPro" id="IPR036526">
    <property type="entry name" value="C-N_Hydrolase_sf"/>
</dbReference>
<feature type="coiled-coil region" evidence="2">
    <location>
        <begin position="1"/>
        <end position="31"/>
    </location>
</feature>
<name>A0A2N5M4G4_9BACI</name>
<dbReference type="PROSITE" id="PS50263">
    <property type="entry name" value="CN_HYDROLASE"/>
    <property type="match status" value="1"/>
</dbReference>
<dbReference type="OrthoDB" id="9811121at2"/>
<accession>A0A2N5M4G4</accession>
<protein>
    <submittedName>
        <fullName evidence="4">Amidohydrolase</fullName>
    </submittedName>
</protein>
<evidence type="ECO:0000259" key="3">
    <source>
        <dbReference type="PROSITE" id="PS50263"/>
    </source>
</evidence>
<dbReference type="Proteomes" id="UP000234748">
    <property type="component" value="Unassembled WGS sequence"/>
</dbReference>
<dbReference type="Gene3D" id="3.60.110.10">
    <property type="entry name" value="Carbon-nitrogen hydrolase"/>
    <property type="match status" value="1"/>
</dbReference>